<protein>
    <recommendedName>
        <fullName evidence="4">Integrase core domain containing protein</fullName>
    </recommendedName>
</protein>
<accession>A0ABQ7VYN0</accession>
<feature type="region of interest" description="Disordered" evidence="1">
    <location>
        <begin position="1"/>
        <end position="33"/>
    </location>
</feature>
<evidence type="ECO:0000256" key="1">
    <source>
        <dbReference type="SAM" id="MobiDB-lite"/>
    </source>
</evidence>
<feature type="compositionally biased region" description="Basic and acidic residues" evidence="1">
    <location>
        <begin position="18"/>
        <end position="33"/>
    </location>
</feature>
<organism evidence="2 3">
    <name type="scientific">Solanum tuberosum</name>
    <name type="common">Potato</name>
    <dbReference type="NCBI Taxonomy" id="4113"/>
    <lineage>
        <taxon>Eukaryota</taxon>
        <taxon>Viridiplantae</taxon>
        <taxon>Streptophyta</taxon>
        <taxon>Embryophyta</taxon>
        <taxon>Tracheophyta</taxon>
        <taxon>Spermatophyta</taxon>
        <taxon>Magnoliopsida</taxon>
        <taxon>eudicotyledons</taxon>
        <taxon>Gunneridae</taxon>
        <taxon>Pentapetalae</taxon>
        <taxon>asterids</taxon>
        <taxon>lamiids</taxon>
        <taxon>Solanales</taxon>
        <taxon>Solanaceae</taxon>
        <taxon>Solanoideae</taxon>
        <taxon>Solaneae</taxon>
        <taxon>Solanum</taxon>
    </lineage>
</organism>
<reference evidence="2 3" key="1">
    <citation type="journal article" date="2021" name="bioRxiv">
        <title>Chromosome-scale and haplotype-resolved genome assembly of a tetraploid potato cultivar.</title>
        <authorList>
            <person name="Sun H."/>
            <person name="Jiao W.-B."/>
            <person name="Krause K."/>
            <person name="Campoy J.A."/>
            <person name="Goel M."/>
            <person name="Folz-Donahue K."/>
            <person name="Kukat C."/>
            <person name="Huettel B."/>
            <person name="Schneeberger K."/>
        </authorList>
    </citation>
    <scope>NUCLEOTIDE SEQUENCE [LARGE SCALE GENOMIC DNA]</scope>
    <source>
        <strain evidence="2">SolTubOtavaFocal</strain>
        <tissue evidence="2">Leaves</tissue>
    </source>
</reference>
<comment type="caution">
    <text evidence="2">The sequence shown here is derived from an EMBL/GenBank/DDBJ whole genome shotgun (WGS) entry which is preliminary data.</text>
</comment>
<feature type="compositionally biased region" description="Polar residues" evidence="1">
    <location>
        <begin position="1"/>
        <end position="13"/>
    </location>
</feature>
<feature type="region of interest" description="Disordered" evidence="1">
    <location>
        <begin position="69"/>
        <end position="107"/>
    </location>
</feature>
<evidence type="ECO:0000313" key="3">
    <source>
        <dbReference type="Proteomes" id="UP000826656"/>
    </source>
</evidence>
<sequence length="107" mass="11927">MIDSAASNQNSLGLVTILRDEPEASDGRDPMPYDEHIHDLMQKMVNMQSEIDRLRNLTNFSITLNTPFSEHGTNTTIPPLFPHVDAPTPIHFPPNPSLHKTNPTASK</sequence>
<dbReference type="EMBL" id="JAIVGD010000005">
    <property type="protein sequence ID" value="KAH0773601.1"/>
    <property type="molecule type" value="Genomic_DNA"/>
</dbReference>
<gene>
    <name evidence="2" type="ORF">KY290_010738</name>
</gene>
<keyword evidence="3" id="KW-1185">Reference proteome</keyword>
<name>A0ABQ7VYN0_SOLTU</name>
<feature type="compositionally biased region" description="Polar residues" evidence="1">
    <location>
        <begin position="98"/>
        <end position="107"/>
    </location>
</feature>
<dbReference type="Proteomes" id="UP000826656">
    <property type="component" value="Unassembled WGS sequence"/>
</dbReference>
<evidence type="ECO:0008006" key="4">
    <source>
        <dbReference type="Google" id="ProtNLM"/>
    </source>
</evidence>
<evidence type="ECO:0000313" key="2">
    <source>
        <dbReference type="EMBL" id="KAH0773601.1"/>
    </source>
</evidence>
<proteinExistence type="predicted"/>